<protein>
    <recommendedName>
        <fullName evidence="3">Isopentenyl phosphate kinase</fullName>
        <ecNumber evidence="2">2.7.4.26</ecNumber>
    </recommendedName>
</protein>
<feature type="binding site" evidence="10">
    <location>
        <position position="174"/>
    </location>
    <ligand>
        <name>substrate</name>
    </ligand>
</feature>
<dbReference type="InterPro" id="IPR036393">
    <property type="entry name" value="AceGlu_kinase-like_sf"/>
</dbReference>
<evidence type="ECO:0000256" key="6">
    <source>
        <dbReference type="ARBA" id="ARBA00022777"/>
    </source>
</evidence>
<keyword evidence="5 10" id="KW-0547">Nucleotide-binding</keyword>
<feature type="binding site" evidence="10">
    <location>
        <position position="70"/>
    </location>
    <ligand>
        <name>substrate</name>
    </ligand>
</feature>
<reference evidence="13" key="1">
    <citation type="submission" date="2019-09" db="EMBL/GenBank/DDBJ databases">
        <title>Characterisation of the sponge microbiome using genome-centric metagenomics.</title>
        <authorList>
            <person name="Engelberts J.P."/>
            <person name="Robbins S.J."/>
            <person name="De Goeij J.M."/>
            <person name="Aranda M."/>
            <person name="Bell S.C."/>
            <person name="Webster N.S."/>
        </authorList>
    </citation>
    <scope>NUCLEOTIDE SEQUENCE</scope>
    <source>
        <strain evidence="13">SB0661_bin_32</strain>
    </source>
</reference>
<evidence type="ECO:0000256" key="4">
    <source>
        <dbReference type="ARBA" id="ARBA00022679"/>
    </source>
</evidence>
<accession>A0A6B1D8N6</accession>
<dbReference type="GO" id="GO:0008299">
    <property type="term" value="P:isoprenoid biosynthetic process"/>
    <property type="evidence" value="ECO:0007669"/>
    <property type="project" value="UniProtKB-KW"/>
</dbReference>
<feature type="binding site" evidence="10">
    <location>
        <position position="71"/>
    </location>
    <ligand>
        <name>ATP</name>
        <dbReference type="ChEBI" id="CHEBI:30616"/>
    </ligand>
</feature>
<dbReference type="EMBL" id="VXMH01000071">
    <property type="protein sequence ID" value="MYC95964.1"/>
    <property type="molecule type" value="Genomic_DNA"/>
</dbReference>
<gene>
    <name evidence="13" type="ORF">F4X14_13470</name>
</gene>
<dbReference type="SUPFAM" id="SSF53633">
    <property type="entry name" value="Carbamate kinase-like"/>
    <property type="match status" value="1"/>
</dbReference>
<evidence type="ECO:0000256" key="11">
    <source>
        <dbReference type="PIRSR" id="PIRSR016496-2"/>
    </source>
</evidence>
<dbReference type="GO" id="GO:0005829">
    <property type="term" value="C:cytosol"/>
    <property type="evidence" value="ECO:0007669"/>
    <property type="project" value="TreeGrafter"/>
</dbReference>
<evidence type="ECO:0000256" key="1">
    <source>
        <dbReference type="ARBA" id="ARBA00010540"/>
    </source>
</evidence>
<dbReference type="PANTHER" id="PTHR43654:SF1">
    <property type="entry name" value="ISOPENTENYL PHOSPHATE KINASE"/>
    <property type="match status" value="1"/>
</dbReference>
<evidence type="ECO:0000313" key="13">
    <source>
        <dbReference type="EMBL" id="MYC95964.1"/>
    </source>
</evidence>
<keyword evidence="6 13" id="KW-0418">Kinase</keyword>
<evidence type="ECO:0000256" key="9">
    <source>
        <dbReference type="ARBA" id="ARBA00049063"/>
    </source>
</evidence>
<evidence type="ECO:0000256" key="5">
    <source>
        <dbReference type="ARBA" id="ARBA00022741"/>
    </source>
</evidence>
<evidence type="ECO:0000256" key="3">
    <source>
        <dbReference type="ARBA" id="ARBA00017267"/>
    </source>
</evidence>
<dbReference type="Gene3D" id="3.40.1160.10">
    <property type="entry name" value="Acetylglutamate kinase-like"/>
    <property type="match status" value="1"/>
</dbReference>
<proteinExistence type="inferred from homology"/>
<dbReference type="InterPro" id="IPR024192">
    <property type="entry name" value="Fosfomycin_R_FomA-type"/>
</dbReference>
<feature type="binding site" evidence="10">
    <location>
        <position position="239"/>
    </location>
    <ligand>
        <name>ATP</name>
        <dbReference type="ChEBI" id="CHEBI:30616"/>
    </ligand>
</feature>
<organism evidence="13">
    <name type="scientific">Caldilineaceae bacterium SB0661_bin_32</name>
    <dbReference type="NCBI Taxonomy" id="2605255"/>
    <lineage>
        <taxon>Bacteria</taxon>
        <taxon>Bacillati</taxon>
        <taxon>Chloroflexota</taxon>
        <taxon>Caldilineae</taxon>
        <taxon>Caldilineales</taxon>
        <taxon>Caldilineaceae</taxon>
    </lineage>
</organism>
<comment type="caution">
    <text evidence="13">The sequence shown here is derived from an EMBL/GenBank/DDBJ whole genome shotgun (WGS) entry which is preliminary data.</text>
</comment>
<dbReference type="PIRSF" id="PIRSF016496">
    <property type="entry name" value="Kin_FomA"/>
    <property type="match status" value="1"/>
</dbReference>
<dbReference type="AlphaFoldDB" id="A0A6B1D8N6"/>
<dbReference type="CDD" id="cd04241">
    <property type="entry name" value="AAK_FomA-like"/>
    <property type="match status" value="1"/>
</dbReference>
<evidence type="ECO:0000256" key="10">
    <source>
        <dbReference type="PIRSR" id="PIRSR016496-1"/>
    </source>
</evidence>
<name>A0A6B1D8N6_9CHLR</name>
<evidence type="ECO:0000256" key="7">
    <source>
        <dbReference type="ARBA" id="ARBA00022840"/>
    </source>
</evidence>
<feature type="site" description="Transition state stabilizer" evidence="11">
    <location>
        <position position="34"/>
    </location>
</feature>
<keyword evidence="4" id="KW-0808">Transferase</keyword>
<dbReference type="PANTHER" id="PTHR43654">
    <property type="entry name" value="GLUTAMATE 5-KINASE"/>
    <property type="match status" value="1"/>
</dbReference>
<evidence type="ECO:0000259" key="12">
    <source>
        <dbReference type="Pfam" id="PF00696"/>
    </source>
</evidence>
<keyword evidence="8" id="KW-0414">Isoprene biosynthesis</keyword>
<evidence type="ECO:0000256" key="2">
    <source>
        <dbReference type="ARBA" id="ARBA00012908"/>
    </source>
</evidence>
<keyword evidence="7 10" id="KW-0067">ATP-binding</keyword>
<dbReference type="GO" id="GO:0005524">
    <property type="term" value="F:ATP binding"/>
    <property type="evidence" value="ECO:0007669"/>
    <property type="project" value="UniProtKB-KW"/>
</dbReference>
<dbReference type="NCBIfam" id="NF040647">
    <property type="entry name" value="IPPK_Arch"/>
    <property type="match status" value="1"/>
</dbReference>
<feature type="binding site" evidence="10">
    <location>
        <position position="243"/>
    </location>
    <ligand>
        <name>ATP</name>
        <dbReference type="ChEBI" id="CHEBI:30616"/>
    </ligand>
</feature>
<feature type="binding site" evidence="10">
    <location>
        <position position="75"/>
    </location>
    <ligand>
        <name>substrate</name>
    </ligand>
</feature>
<comment type="catalytic activity">
    <reaction evidence="9">
        <text>isopentenyl phosphate + ATP = isopentenyl diphosphate + ADP</text>
        <dbReference type="Rhea" id="RHEA:33963"/>
        <dbReference type="ChEBI" id="CHEBI:30616"/>
        <dbReference type="ChEBI" id="CHEBI:65078"/>
        <dbReference type="ChEBI" id="CHEBI:128769"/>
        <dbReference type="ChEBI" id="CHEBI:456216"/>
        <dbReference type="EC" id="2.7.4.26"/>
    </reaction>
</comment>
<feature type="domain" description="Aspartate/glutamate/uridylate kinase" evidence="12">
    <location>
        <begin position="24"/>
        <end position="260"/>
    </location>
</feature>
<feature type="binding site" evidence="10">
    <location>
        <begin position="25"/>
        <end position="29"/>
    </location>
    <ligand>
        <name>ATP</name>
        <dbReference type="ChEBI" id="CHEBI:30616"/>
    </ligand>
</feature>
<comment type="similarity">
    <text evidence="1">Belongs to the isopentenyl phosphate kinase family.</text>
</comment>
<dbReference type="EC" id="2.7.4.26" evidence="2"/>
<dbReference type="GO" id="GO:0102043">
    <property type="term" value="F:isopentenyl phosphate kinase activity"/>
    <property type="evidence" value="ECO:0007669"/>
    <property type="project" value="UniProtKB-EC"/>
</dbReference>
<evidence type="ECO:0000256" key="8">
    <source>
        <dbReference type="ARBA" id="ARBA00023229"/>
    </source>
</evidence>
<dbReference type="Pfam" id="PF00696">
    <property type="entry name" value="AA_kinase"/>
    <property type="match status" value="1"/>
</dbReference>
<dbReference type="InterPro" id="IPR001048">
    <property type="entry name" value="Asp/Glu/Uridylate_kinase"/>
</dbReference>
<sequence length="294" mass="30881">MLTAKQAAPACSRIAVTTVPLIYLKLGGSLITEKDNPETPRLDVLERLTREIVRARKARPRRQLVLGHGSGSFGHVSAQRHGTRTGVNSEDDWFGFAVTADAAARLNRIVAAQLLQADLPAWTVQPSAALRCKDGRVVSGPAETVRLALERGLLPLIHGDVALDSVRGGTIASTEEIFEEMAAQLPPVRIVLAGEVDGVYTCDPRKDPTAALLKEITPSSFSSLQAALGASHATDVTGGMAAKVEQSLRMVRALPGLEVIVCGGLLPGAVFSALTDLSDPPGTLIHAGAPRGLS</sequence>
<dbReference type="GO" id="GO:0004349">
    <property type="term" value="F:glutamate 5-kinase activity"/>
    <property type="evidence" value="ECO:0007669"/>
    <property type="project" value="TreeGrafter"/>
</dbReference>